<organism evidence="1 2">
    <name type="scientific">Halosquirtibacter laminarini</name>
    <dbReference type="NCBI Taxonomy" id="3374600"/>
    <lineage>
        <taxon>Bacteria</taxon>
        <taxon>Pseudomonadati</taxon>
        <taxon>Bacteroidota</taxon>
        <taxon>Bacteroidia</taxon>
        <taxon>Marinilabiliales</taxon>
        <taxon>Prolixibacteraceae</taxon>
        <taxon>Halosquirtibacter</taxon>
    </lineage>
</organism>
<reference evidence="1" key="1">
    <citation type="submission" date="2021-08" db="EMBL/GenBank/DDBJ databases">
        <title>Novel anaerobic bacterium isolated from sea squirt in East Sea, Republic of Korea.</title>
        <authorList>
            <person name="Nguyen T.H."/>
            <person name="Li Z."/>
            <person name="Lee Y.-J."/>
            <person name="Ko J."/>
            <person name="Kim S.-G."/>
        </authorList>
    </citation>
    <scope>NUCLEOTIDE SEQUENCE</scope>
    <source>
        <strain evidence="1">KCTC 25031</strain>
    </source>
</reference>
<sequence>MKQLLYIFLALLLTGITACESVLDKDPIDSISSSDYWTSARDLELYVNQFYPTLPGISGYNEGTASWDLNSDSYIPGRGYNSRLNGEVTVYDASGWNYGNIRKVNYFIENYTKATGQQNDIDHFVGEAYFFRAKFYFELMQRFGEVPFIGKVLNLDSPELYDPRTARNDLADSIIEDLDLAISKMKDRSNAPSHRLTKEVAMLYKTRVALYEGTWEKYHEGTPYGVKDANPEKYFNQVVETGEALMNLGTCALLNTGNPESDYHNLFSHGTSYDGVSEVLMWKKYDVELGITHNIQRYLQSEGVNFNGISKRMIDTYLDIDGKPIDSRLDVPTSDMPNGGSKFVDYTSMTSILKNRDPRLSQTVAHEGVVLVEREENTIFKMPTLFGDNAEMASATGFNTMKGLDTDRYQGSDNSHNSGTTATICYRYAEALLNYAEAKAELGQLDATAMAKSVNLLRNRVGMPNMTISSSSWYLKDELGVTAAVGAVRRERTVELALEGFRFNDLMRWRAGRIIKGYIPKGTQYTGSDYDGKYMDDSENNIEDLNRVDSNGFIDPYHETISSNGGYQFDESKDYLMPVPQDQIVKNPNLTQNPGYPGL</sequence>
<protein>
    <submittedName>
        <fullName evidence="1">RagB/SusD family nutrient uptake outer membrane protein</fullName>
    </submittedName>
</protein>
<proteinExistence type="predicted"/>
<dbReference type="Proteomes" id="UP000826212">
    <property type="component" value="Chromosome"/>
</dbReference>
<name>A0AC61NNU2_9BACT</name>
<evidence type="ECO:0000313" key="1">
    <source>
        <dbReference type="EMBL" id="QZE15167.1"/>
    </source>
</evidence>
<evidence type="ECO:0000313" key="2">
    <source>
        <dbReference type="Proteomes" id="UP000826212"/>
    </source>
</evidence>
<dbReference type="EMBL" id="CP081303">
    <property type="protein sequence ID" value="QZE15167.1"/>
    <property type="molecule type" value="Genomic_DNA"/>
</dbReference>
<gene>
    <name evidence="1" type="ORF">K4L44_04865</name>
</gene>
<keyword evidence="2" id="KW-1185">Reference proteome</keyword>
<accession>A0AC61NNU2</accession>